<feature type="domain" description="25S rRNA (uridine-N(3))-methyltransferase BMT5-like" evidence="1">
    <location>
        <begin position="33"/>
        <end position="198"/>
    </location>
</feature>
<gene>
    <name evidence="2" type="ORF">J5N97_015987</name>
</gene>
<dbReference type="FunFam" id="3.40.50.150:FF:000440">
    <property type="entry name" value="Os09g0479300 protein"/>
    <property type="match status" value="1"/>
</dbReference>
<evidence type="ECO:0000313" key="3">
    <source>
        <dbReference type="Proteomes" id="UP001085076"/>
    </source>
</evidence>
<dbReference type="GO" id="GO:0070042">
    <property type="term" value="F:rRNA (uridine-N3-)-methyltransferase activity"/>
    <property type="evidence" value="ECO:0007669"/>
    <property type="project" value="InterPro"/>
</dbReference>
<dbReference type="AlphaFoldDB" id="A0A9D5CK35"/>
<dbReference type="InterPro" id="IPR019446">
    <property type="entry name" value="BMT5-like"/>
</dbReference>
<protein>
    <recommendedName>
        <fullName evidence="1">25S rRNA (uridine-N(3))-methyltransferase BMT5-like domain-containing protein</fullName>
    </recommendedName>
</protein>
<dbReference type="PANTHER" id="PTHR11538">
    <property type="entry name" value="PHENYLALANYL-TRNA SYNTHETASE"/>
    <property type="match status" value="1"/>
</dbReference>
<dbReference type="PANTHER" id="PTHR11538:SF64">
    <property type="entry name" value="25S RRNA (URIDINE-N(3))-METHYLTRANSFERASE BMT5-LIKE DOMAIN-CONTAINING PROTEIN"/>
    <property type="match status" value="1"/>
</dbReference>
<proteinExistence type="predicted"/>
<keyword evidence="3" id="KW-1185">Reference proteome</keyword>
<dbReference type="GO" id="GO:0070475">
    <property type="term" value="P:rRNA base methylation"/>
    <property type="evidence" value="ECO:0007669"/>
    <property type="project" value="InterPro"/>
</dbReference>
<evidence type="ECO:0000259" key="1">
    <source>
        <dbReference type="Pfam" id="PF10354"/>
    </source>
</evidence>
<comment type="caution">
    <text evidence="2">The sequence shown here is derived from an EMBL/GenBank/DDBJ whole genome shotgun (WGS) entry which is preliminary data.</text>
</comment>
<name>A0A9D5CK35_9LILI</name>
<dbReference type="OrthoDB" id="273345at2759"/>
<reference evidence="2" key="2">
    <citation type="journal article" date="2022" name="Hortic Res">
        <title>The genome of Dioscorea zingiberensis sheds light on the biosynthesis, origin and evolution of the medicinally important diosgenin saponins.</title>
        <authorList>
            <person name="Li Y."/>
            <person name="Tan C."/>
            <person name="Li Z."/>
            <person name="Guo J."/>
            <person name="Li S."/>
            <person name="Chen X."/>
            <person name="Wang C."/>
            <person name="Dai X."/>
            <person name="Yang H."/>
            <person name="Song W."/>
            <person name="Hou L."/>
            <person name="Xu J."/>
            <person name="Tong Z."/>
            <person name="Xu A."/>
            <person name="Yuan X."/>
            <person name="Wang W."/>
            <person name="Yang Q."/>
            <person name="Chen L."/>
            <person name="Sun Z."/>
            <person name="Wang K."/>
            <person name="Pan B."/>
            <person name="Chen J."/>
            <person name="Bao Y."/>
            <person name="Liu F."/>
            <person name="Qi X."/>
            <person name="Gang D.R."/>
            <person name="Wen J."/>
            <person name="Li J."/>
        </authorList>
    </citation>
    <scope>NUCLEOTIDE SEQUENCE</scope>
    <source>
        <strain evidence="2">Dzin_1.0</strain>
    </source>
</reference>
<dbReference type="SUPFAM" id="SSF53335">
    <property type="entry name" value="S-adenosyl-L-methionine-dependent methyltransferases"/>
    <property type="match status" value="1"/>
</dbReference>
<dbReference type="Gene3D" id="3.40.50.150">
    <property type="entry name" value="Vaccinia Virus protein VP39"/>
    <property type="match status" value="1"/>
</dbReference>
<dbReference type="GO" id="GO:0005737">
    <property type="term" value="C:cytoplasm"/>
    <property type="evidence" value="ECO:0007669"/>
    <property type="project" value="TreeGrafter"/>
</dbReference>
<accession>A0A9D5CK35</accession>
<dbReference type="EMBL" id="JAGGNH010000004">
    <property type="protein sequence ID" value="KAJ0974022.1"/>
    <property type="molecule type" value="Genomic_DNA"/>
</dbReference>
<sequence length="198" mass="23135">MENVGLEYSPDKAGTDQRREKWITHYNSSQKILLVGEGDFSFSACLAKAFGSASNMVATSLDSEATLLWKYYWTSTAHLRELKELQCLILHEVDVKDMREHETLKNIKFDRIIFNFPHAGHDRFYKEKDRELIMRHKELLEAFFKSASKMLSEEGQVHVAHRNDFPYRRWNLEKLAKKAGLVLVEMVEFIQAAYPGYQ</sequence>
<dbReference type="Pfam" id="PF10354">
    <property type="entry name" value="BMT5-like"/>
    <property type="match status" value="1"/>
</dbReference>
<dbReference type="InterPro" id="IPR029063">
    <property type="entry name" value="SAM-dependent_MTases_sf"/>
</dbReference>
<dbReference type="Proteomes" id="UP001085076">
    <property type="component" value="Miscellaneous, Linkage group lg04"/>
</dbReference>
<organism evidence="2 3">
    <name type="scientific">Dioscorea zingiberensis</name>
    <dbReference type="NCBI Taxonomy" id="325984"/>
    <lineage>
        <taxon>Eukaryota</taxon>
        <taxon>Viridiplantae</taxon>
        <taxon>Streptophyta</taxon>
        <taxon>Embryophyta</taxon>
        <taxon>Tracheophyta</taxon>
        <taxon>Spermatophyta</taxon>
        <taxon>Magnoliopsida</taxon>
        <taxon>Liliopsida</taxon>
        <taxon>Dioscoreales</taxon>
        <taxon>Dioscoreaceae</taxon>
        <taxon>Dioscorea</taxon>
    </lineage>
</organism>
<reference evidence="2" key="1">
    <citation type="submission" date="2021-03" db="EMBL/GenBank/DDBJ databases">
        <authorList>
            <person name="Li Z."/>
            <person name="Yang C."/>
        </authorList>
    </citation>
    <scope>NUCLEOTIDE SEQUENCE</scope>
    <source>
        <strain evidence="2">Dzin_1.0</strain>
        <tissue evidence="2">Leaf</tissue>
    </source>
</reference>
<evidence type="ECO:0000313" key="2">
    <source>
        <dbReference type="EMBL" id="KAJ0974022.1"/>
    </source>
</evidence>